<feature type="compositionally biased region" description="Acidic residues" evidence="1">
    <location>
        <begin position="276"/>
        <end position="290"/>
    </location>
</feature>
<comment type="caution">
    <text evidence="2">The sequence shown here is derived from an EMBL/GenBank/DDBJ whole genome shotgun (WGS) entry which is preliminary data.</text>
</comment>
<dbReference type="AlphaFoldDB" id="A0A0W0FKW0"/>
<dbReference type="Proteomes" id="UP000054988">
    <property type="component" value="Unassembled WGS sequence"/>
</dbReference>
<dbReference type="EMBL" id="LATX01001872">
    <property type="protein sequence ID" value="KTB36937.1"/>
    <property type="molecule type" value="Genomic_DNA"/>
</dbReference>
<dbReference type="eggNOG" id="ENOG502SRY5">
    <property type="taxonomic scope" value="Eukaryota"/>
</dbReference>
<accession>A0A0W0FKW0</accession>
<name>A0A0W0FKW0_MONRR</name>
<evidence type="ECO:0000313" key="2">
    <source>
        <dbReference type="EMBL" id="KTB36937.1"/>
    </source>
</evidence>
<gene>
    <name evidence="2" type="ORF">WG66_10489</name>
</gene>
<feature type="region of interest" description="Disordered" evidence="1">
    <location>
        <begin position="267"/>
        <end position="306"/>
    </location>
</feature>
<feature type="compositionally biased region" description="Low complexity" evidence="1">
    <location>
        <begin position="291"/>
        <end position="306"/>
    </location>
</feature>
<evidence type="ECO:0000313" key="3">
    <source>
        <dbReference type="Proteomes" id="UP000054988"/>
    </source>
</evidence>
<proteinExistence type="predicted"/>
<sequence>MLRLLATHAGAASRTRACLASTRARGIHVSSVVMKKKPKAVTHDPLQEDLFSDEGDLFSTPKPAGAESTLTSTKPTIELAPSKKLSPSDRRARFTALLNTLLPHITPLPRAPTNPTPAETAEYEERRKAKKHLKPIKHSTWKHLVGLAQTKEELEKVVELMPKWKESGHERGFDDEFGGLFVARCEQLSASTLALQVFGNHAKYGVPLTLPAARHLLHSLHATRPLEDVLVAAKLYEVYELGSVEKDVTSNALLLSAAVRSIWGMSPPTPKSQADAEAEAVPEVEVEAEQTEPTTTTTTTTNTRGPTLTLINTLLPSLRQLLTQSKPGTWKTPRTAQQKSKIITIIRRNKEGKKTGEYKGFNREKVWVRWSLSKVQALLDRNEKKGVEWLREWRVREGHVKAVGA</sequence>
<reference evidence="2 3" key="1">
    <citation type="submission" date="2015-12" db="EMBL/GenBank/DDBJ databases">
        <title>Draft genome sequence of Moniliophthora roreri, the causal agent of frosty pod rot of cacao.</title>
        <authorList>
            <person name="Aime M.C."/>
            <person name="Diaz-Valderrama J.R."/>
            <person name="Kijpornyongpan T."/>
            <person name="Phillips-Mora W."/>
        </authorList>
    </citation>
    <scope>NUCLEOTIDE SEQUENCE [LARGE SCALE GENOMIC DNA]</scope>
    <source>
        <strain evidence="2 3">MCA 2952</strain>
    </source>
</reference>
<protein>
    <submittedName>
        <fullName evidence="2">Uncharacterized protein</fullName>
    </submittedName>
</protein>
<evidence type="ECO:0000256" key="1">
    <source>
        <dbReference type="SAM" id="MobiDB-lite"/>
    </source>
</evidence>
<organism evidence="2 3">
    <name type="scientific">Moniliophthora roreri</name>
    <name type="common">Frosty pod rot fungus</name>
    <name type="synonym">Monilia roreri</name>
    <dbReference type="NCBI Taxonomy" id="221103"/>
    <lineage>
        <taxon>Eukaryota</taxon>
        <taxon>Fungi</taxon>
        <taxon>Dikarya</taxon>
        <taxon>Basidiomycota</taxon>
        <taxon>Agaricomycotina</taxon>
        <taxon>Agaricomycetes</taxon>
        <taxon>Agaricomycetidae</taxon>
        <taxon>Agaricales</taxon>
        <taxon>Marasmiineae</taxon>
        <taxon>Marasmiaceae</taxon>
        <taxon>Moniliophthora</taxon>
    </lineage>
</organism>